<feature type="coiled-coil region" evidence="3">
    <location>
        <begin position="396"/>
        <end position="437"/>
    </location>
</feature>
<dbReference type="SMART" id="SM00267">
    <property type="entry name" value="GGDEF"/>
    <property type="match status" value="1"/>
</dbReference>
<accession>A0ABS9K6T7</accession>
<dbReference type="NCBIfam" id="TIGR00254">
    <property type="entry name" value="GGDEF"/>
    <property type="match status" value="1"/>
</dbReference>
<feature type="region of interest" description="Disordered" evidence="4">
    <location>
        <begin position="158"/>
        <end position="190"/>
    </location>
</feature>
<keyword evidence="7" id="KW-1185">Reference proteome</keyword>
<dbReference type="InterPro" id="IPR029787">
    <property type="entry name" value="Nucleotide_cyclase"/>
</dbReference>
<dbReference type="Pfam" id="PF00990">
    <property type="entry name" value="GGDEF"/>
    <property type="match status" value="1"/>
</dbReference>
<dbReference type="EC" id="2.7.7.65" evidence="1"/>
<protein>
    <recommendedName>
        <fullName evidence="1">diguanylate cyclase</fullName>
        <ecNumber evidence="1">2.7.7.65</ecNumber>
    </recommendedName>
</protein>
<dbReference type="SUPFAM" id="SSF55073">
    <property type="entry name" value="Nucleotide cyclase"/>
    <property type="match status" value="1"/>
</dbReference>
<proteinExistence type="predicted"/>
<evidence type="ECO:0000256" key="3">
    <source>
        <dbReference type="SAM" id="Coils"/>
    </source>
</evidence>
<evidence type="ECO:0000313" key="6">
    <source>
        <dbReference type="EMBL" id="MCG2578884.1"/>
    </source>
</evidence>
<dbReference type="RefSeq" id="WP_275712285.1">
    <property type="nucleotide sequence ID" value="NZ_JAKLTN010000005.1"/>
</dbReference>
<keyword evidence="3" id="KW-0175">Coiled coil</keyword>
<dbReference type="InterPro" id="IPR000160">
    <property type="entry name" value="GGDEF_dom"/>
</dbReference>
<evidence type="ECO:0000256" key="1">
    <source>
        <dbReference type="ARBA" id="ARBA00012528"/>
    </source>
</evidence>
<comment type="catalytic activity">
    <reaction evidence="2">
        <text>2 GTP = 3',3'-c-di-GMP + 2 diphosphate</text>
        <dbReference type="Rhea" id="RHEA:24898"/>
        <dbReference type="ChEBI" id="CHEBI:33019"/>
        <dbReference type="ChEBI" id="CHEBI:37565"/>
        <dbReference type="ChEBI" id="CHEBI:58805"/>
        <dbReference type="EC" id="2.7.7.65"/>
    </reaction>
</comment>
<dbReference type="EMBL" id="JAKLTN010000005">
    <property type="protein sequence ID" value="MCG2578884.1"/>
    <property type="molecule type" value="Genomic_DNA"/>
</dbReference>
<comment type="caution">
    <text evidence="6">The sequence shown here is derived from an EMBL/GenBank/DDBJ whole genome shotgun (WGS) entry which is preliminary data.</text>
</comment>
<sequence length="591" mass="66838">MSTLTNPFEIARETLRQLAARRVPPTPDNYLTLYQEISGVKLADAHFPEKQLRSLASALPRATPDQLRLARQLDDAIKAGNWDEYRNRLVEFVNALTDAQKLGWAEMIGNLFRQWDAKHAGLTIARKRESLEHVLTSSAANPDTLFNRLQSLLRSWGQGRDQEAGTAEDAPPDQVAAPVTSPPRRTPPTAAADLLPELRELFAFTLETAIATQLLEIPQLSSDAKALAQDIRNAIDLDQMQGFLARLKRFAFKLELLAEDHTELRLSLLKLLRLLVGNISELVLDDRWLHGQIEIVREIIDKPLSQRSIDDAERRLKEVLFKQSQLKSSLADAQAAIKHMLAGFVDQLASFAEATSDYHDKIDICAKKVTAANDITELENVLADVMRETRTIQLNAQRSRDNLREMQHKVEESERRIRELERELENTSNLIRHDQLTGALNRHGLEEMFAKESARAQRHGTELCVALLDLDNFKKLNDSMGHETGDQALIHLATVCRETLRPQDTVARYGGEEFIILLPETPLHDATAVLTRLQRELTRKFFLRDNEKVLITFSAGITQMRADDTQATVIKRADEAMYEAKKSGKNRVIRG</sequence>
<dbReference type="Gene3D" id="3.30.70.270">
    <property type="match status" value="1"/>
</dbReference>
<reference evidence="6" key="1">
    <citation type="submission" date="2022-01" db="EMBL/GenBank/DDBJ databases">
        <authorList>
            <person name="Jo J.-H."/>
            <person name="Im W.-T."/>
        </authorList>
    </citation>
    <scope>NUCLEOTIDE SEQUENCE</scope>
    <source>
        <strain evidence="6">XY25</strain>
    </source>
</reference>
<dbReference type="PROSITE" id="PS50887">
    <property type="entry name" value="GGDEF"/>
    <property type="match status" value="1"/>
</dbReference>
<dbReference type="InterPro" id="IPR043128">
    <property type="entry name" value="Rev_trsase/Diguanyl_cyclase"/>
</dbReference>
<dbReference type="Proteomes" id="UP001165384">
    <property type="component" value="Unassembled WGS sequence"/>
</dbReference>
<dbReference type="PANTHER" id="PTHR45138">
    <property type="entry name" value="REGULATORY COMPONENTS OF SENSORY TRANSDUCTION SYSTEM"/>
    <property type="match status" value="1"/>
</dbReference>
<evidence type="ECO:0000259" key="5">
    <source>
        <dbReference type="PROSITE" id="PS50887"/>
    </source>
</evidence>
<organism evidence="6 7">
    <name type="scientific">Dechloromonas hankyongensis</name>
    <dbReference type="NCBI Taxonomy" id="2908002"/>
    <lineage>
        <taxon>Bacteria</taxon>
        <taxon>Pseudomonadati</taxon>
        <taxon>Pseudomonadota</taxon>
        <taxon>Betaproteobacteria</taxon>
        <taxon>Rhodocyclales</taxon>
        <taxon>Azonexaceae</taxon>
        <taxon>Dechloromonas</taxon>
    </lineage>
</organism>
<feature type="domain" description="GGDEF" evidence="5">
    <location>
        <begin position="461"/>
        <end position="591"/>
    </location>
</feature>
<name>A0ABS9K6T7_9RHOO</name>
<dbReference type="InterPro" id="IPR050469">
    <property type="entry name" value="Diguanylate_Cyclase"/>
</dbReference>
<dbReference type="PANTHER" id="PTHR45138:SF9">
    <property type="entry name" value="DIGUANYLATE CYCLASE DGCM-RELATED"/>
    <property type="match status" value="1"/>
</dbReference>
<gene>
    <name evidence="6" type="ORF">LZ012_17960</name>
</gene>
<dbReference type="CDD" id="cd01949">
    <property type="entry name" value="GGDEF"/>
    <property type="match status" value="1"/>
</dbReference>
<evidence type="ECO:0000313" key="7">
    <source>
        <dbReference type="Proteomes" id="UP001165384"/>
    </source>
</evidence>
<evidence type="ECO:0000256" key="4">
    <source>
        <dbReference type="SAM" id="MobiDB-lite"/>
    </source>
</evidence>
<evidence type="ECO:0000256" key="2">
    <source>
        <dbReference type="ARBA" id="ARBA00034247"/>
    </source>
</evidence>